<evidence type="ECO:0000313" key="8">
    <source>
        <dbReference type="EMBL" id="KAK9073893.1"/>
    </source>
</evidence>
<accession>A0AAP0DIZ0</accession>
<dbReference type="InterPro" id="IPR045119">
    <property type="entry name" value="SUN1-5"/>
</dbReference>
<feature type="compositionally biased region" description="Polar residues" evidence="5">
    <location>
        <begin position="1"/>
        <end position="14"/>
    </location>
</feature>
<comment type="subcellular location">
    <subcellularLocation>
        <location evidence="1">Membrane</location>
    </subcellularLocation>
</comment>
<dbReference type="InterPro" id="IPR012919">
    <property type="entry name" value="SUN_dom"/>
</dbReference>
<dbReference type="GO" id="GO:0043495">
    <property type="term" value="F:protein-membrane adaptor activity"/>
    <property type="evidence" value="ECO:0007669"/>
    <property type="project" value="TreeGrafter"/>
</dbReference>
<dbReference type="Gene3D" id="2.60.120.260">
    <property type="entry name" value="Galactose-binding domain-like"/>
    <property type="match status" value="1"/>
</dbReference>
<evidence type="ECO:0000256" key="4">
    <source>
        <dbReference type="ARBA" id="ARBA00023136"/>
    </source>
</evidence>
<feature type="domain" description="SUN" evidence="7">
    <location>
        <begin position="266"/>
        <end position="443"/>
    </location>
</feature>
<keyword evidence="3 6" id="KW-1133">Transmembrane helix</keyword>
<dbReference type="EMBL" id="JBCNJP010000008">
    <property type="protein sequence ID" value="KAK9073893.1"/>
    <property type="molecule type" value="Genomic_DNA"/>
</dbReference>
<keyword evidence="9" id="KW-1185">Reference proteome</keyword>
<name>A0AAP0DIZ0_9ASTR</name>
<dbReference type="PANTHER" id="PTHR12911:SF8">
    <property type="entry name" value="KLAROID PROTEIN-RELATED"/>
    <property type="match status" value="1"/>
</dbReference>
<dbReference type="PANTHER" id="PTHR12911">
    <property type="entry name" value="SAD1/UNC-84-LIKE PROTEIN-RELATED"/>
    <property type="match status" value="1"/>
</dbReference>
<dbReference type="Proteomes" id="UP001408789">
    <property type="component" value="Unassembled WGS sequence"/>
</dbReference>
<dbReference type="GO" id="GO:0016020">
    <property type="term" value="C:membrane"/>
    <property type="evidence" value="ECO:0007669"/>
    <property type="project" value="UniProtKB-SubCell"/>
</dbReference>
<comment type="caution">
    <text evidence="8">The sequence shown here is derived from an EMBL/GenBank/DDBJ whole genome shotgun (WGS) entry which is preliminary data.</text>
</comment>
<evidence type="ECO:0000313" key="9">
    <source>
        <dbReference type="Proteomes" id="UP001408789"/>
    </source>
</evidence>
<keyword evidence="2 6" id="KW-0812">Transmembrane</keyword>
<feature type="region of interest" description="Disordered" evidence="5">
    <location>
        <begin position="41"/>
        <end position="103"/>
    </location>
</feature>
<evidence type="ECO:0000256" key="2">
    <source>
        <dbReference type="ARBA" id="ARBA00022692"/>
    </source>
</evidence>
<evidence type="ECO:0000259" key="7">
    <source>
        <dbReference type="PROSITE" id="PS51469"/>
    </source>
</evidence>
<sequence>MSSSTVSITANPSGASLRRPIPSTEKKSGLDLAGSLGIVASPVSDGETSGGKDASRSIKAGTDTVHARSTDAAQIRNPLPSNSTTKMRKRTVVKKGSGSSSSRPPWKIAVSVIVKNLGLLVILLLLVQMIRGLAFNQGGGLNFSSDYERRIAEVEKLLKTTTKMMQIQVEVVDRKIDNEIAGLKSELVKRIDVGRAEFSNRFSEFDGRIESMEKSLTSAGWLSKHEFDRFMEDFKGKRGVHGIGELKLDEIRAFAREIVEKEIGKHAADGIGRVDYAVASGGAMVLKHSEAFNGGRRVSSWFSGNVRNDAVKMLQPSFGQPGECFPLKGDSGFVEIKLRTAIVPEAITLEHVSKSVAFDSSTAPKDCKVWGWSHNEEDTQKEHLLTEFTYDLEKSSSQTFNVLVDTEGLNPTIIDTIRLQFMSNHGSPTHTCIYRVRVHGHLPTVSLALVSCRFCIVYAIMLKLLDVLFYVAA</sequence>
<evidence type="ECO:0000256" key="1">
    <source>
        <dbReference type="ARBA" id="ARBA00004370"/>
    </source>
</evidence>
<organism evidence="8 9">
    <name type="scientific">Deinandra increscens subsp. villosa</name>
    <dbReference type="NCBI Taxonomy" id="3103831"/>
    <lineage>
        <taxon>Eukaryota</taxon>
        <taxon>Viridiplantae</taxon>
        <taxon>Streptophyta</taxon>
        <taxon>Embryophyta</taxon>
        <taxon>Tracheophyta</taxon>
        <taxon>Spermatophyta</taxon>
        <taxon>Magnoliopsida</taxon>
        <taxon>eudicotyledons</taxon>
        <taxon>Gunneridae</taxon>
        <taxon>Pentapetalae</taxon>
        <taxon>asterids</taxon>
        <taxon>campanulids</taxon>
        <taxon>Asterales</taxon>
        <taxon>Asteraceae</taxon>
        <taxon>Asteroideae</taxon>
        <taxon>Heliantheae alliance</taxon>
        <taxon>Madieae</taxon>
        <taxon>Madiinae</taxon>
        <taxon>Deinandra</taxon>
    </lineage>
</organism>
<evidence type="ECO:0000256" key="6">
    <source>
        <dbReference type="SAM" id="Phobius"/>
    </source>
</evidence>
<dbReference type="GO" id="GO:0005635">
    <property type="term" value="C:nuclear envelope"/>
    <property type="evidence" value="ECO:0007669"/>
    <property type="project" value="UniProtKB-ARBA"/>
</dbReference>
<feature type="transmembrane region" description="Helical" evidence="6">
    <location>
        <begin position="108"/>
        <end position="127"/>
    </location>
</feature>
<reference evidence="8 9" key="1">
    <citation type="submission" date="2024-04" db="EMBL/GenBank/DDBJ databases">
        <title>The reference genome of an endangered Asteraceae, Deinandra increscens subsp. villosa, native to the Central Coast of California.</title>
        <authorList>
            <person name="Guilliams M."/>
            <person name="Hasenstab-Lehman K."/>
            <person name="Meyer R."/>
            <person name="Mcevoy S."/>
        </authorList>
    </citation>
    <scope>NUCLEOTIDE SEQUENCE [LARGE SCALE GENOMIC DNA]</scope>
    <source>
        <tissue evidence="8">Leaf</tissue>
    </source>
</reference>
<evidence type="ECO:0000256" key="3">
    <source>
        <dbReference type="ARBA" id="ARBA00022989"/>
    </source>
</evidence>
<protein>
    <recommendedName>
        <fullName evidence="7">SUN domain-containing protein</fullName>
    </recommendedName>
</protein>
<evidence type="ECO:0000256" key="5">
    <source>
        <dbReference type="SAM" id="MobiDB-lite"/>
    </source>
</evidence>
<dbReference type="Pfam" id="PF07738">
    <property type="entry name" value="Sad1_UNC"/>
    <property type="match status" value="1"/>
</dbReference>
<dbReference type="AlphaFoldDB" id="A0AAP0DIZ0"/>
<dbReference type="PROSITE" id="PS51469">
    <property type="entry name" value="SUN"/>
    <property type="match status" value="1"/>
</dbReference>
<feature type="region of interest" description="Disordered" evidence="5">
    <location>
        <begin position="1"/>
        <end position="29"/>
    </location>
</feature>
<gene>
    <name evidence="8" type="ORF">SSX86_006487</name>
</gene>
<keyword evidence="4 6" id="KW-0472">Membrane</keyword>
<proteinExistence type="predicted"/>